<name>A0ABU6YS24_9FABA</name>
<keyword evidence="1" id="KW-0175">Coiled coil</keyword>
<evidence type="ECO:0000256" key="1">
    <source>
        <dbReference type="SAM" id="Coils"/>
    </source>
</evidence>
<protein>
    <submittedName>
        <fullName evidence="2">Uncharacterized protein</fullName>
    </submittedName>
</protein>
<sequence>MPEEEEKKQTSILLGRPFLRTAKFRLDPFTGTFSFAIGVMRIYFSIEKMMKEPVVNCIESCDDEIDKLVAEVQDEEVLLQSEERSEMMDAPRPFPRPVRNSLIFKIESIVVEESKPEVRLTVGFVNKKGVTELQPIKNTEY</sequence>
<evidence type="ECO:0000313" key="2">
    <source>
        <dbReference type="EMBL" id="MED6211728.1"/>
    </source>
</evidence>
<gene>
    <name evidence="2" type="ORF">PIB30_076425</name>
</gene>
<organism evidence="2 3">
    <name type="scientific">Stylosanthes scabra</name>
    <dbReference type="NCBI Taxonomy" id="79078"/>
    <lineage>
        <taxon>Eukaryota</taxon>
        <taxon>Viridiplantae</taxon>
        <taxon>Streptophyta</taxon>
        <taxon>Embryophyta</taxon>
        <taxon>Tracheophyta</taxon>
        <taxon>Spermatophyta</taxon>
        <taxon>Magnoliopsida</taxon>
        <taxon>eudicotyledons</taxon>
        <taxon>Gunneridae</taxon>
        <taxon>Pentapetalae</taxon>
        <taxon>rosids</taxon>
        <taxon>fabids</taxon>
        <taxon>Fabales</taxon>
        <taxon>Fabaceae</taxon>
        <taxon>Papilionoideae</taxon>
        <taxon>50 kb inversion clade</taxon>
        <taxon>dalbergioids sensu lato</taxon>
        <taxon>Dalbergieae</taxon>
        <taxon>Pterocarpus clade</taxon>
        <taxon>Stylosanthes</taxon>
    </lineage>
</organism>
<dbReference type="Proteomes" id="UP001341840">
    <property type="component" value="Unassembled WGS sequence"/>
</dbReference>
<evidence type="ECO:0000313" key="3">
    <source>
        <dbReference type="Proteomes" id="UP001341840"/>
    </source>
</evidence>
<feature type="coiled-coil region" evidence="1">
    <location>
        <begin position="58"/>
        <end position="85"/>
    </location>
</feature>
<reference evidence="2 3" key="1">
    <citation type="journal article" date="2023" name="Plants (Basel)">
        <title>Bridging the Gap: Combining Genomics and Transcriptomics Approaches to Understand Stylosanthes scabra, an Orphan Legume from the Brazilian Caatinga.</title>
        <authorList>
            <person name="Ferreira-Neto J.R.C."/>
            <person name="da Silva M.D."/>
            <person name="Binneck E."/>
            <person name="de Melo N.F."/>
            <person name="da Silva R.H."/>
            <person name="de Melo A.L.T.M."/>
            <person name="Pandolfi V."/>
            <person name="Bustamante F.O."/>
            <person name="Brasileiro-Vidal A.C."/>
            <person name="Benko-Iseppon A.M."/>
        </authorList>
    </citation>
    <scope>NUCLEOTIDE SEQUENCE [LARGE SCALE GENOMIC DNA]</scope>
    <source>
        <tissue evidence="2">Leaves</tissue>
    </source>
</reference>
<accession>A0ABU6YS24</accession>
<keyword evidence="3" id="KW-1185">Reference proteome</keyword>
<comment type="caution">
    <text evidence="2">The sequence shown here is derived from an EMBL/GenBank/DDBJ whole genome shotgun (WGS) entry which is preliminary data.</text>
</comment>
<proteinExistence type="predicted"/>
<dbReference type="EMBL" id="JASCZI010242656">
    <property type="protein sequence ID" value="MED6211728.1"/>
    <property type="molecule type" value="Genomic_DNA"/>
</dbReference>